<name>A0ABR8MXC8_9BACL</name>
<comment type="caution">
    <text evidence="1">The sequence shown here is derived from an EMBL/GenBank/DDBJ whole genome shotgun (WGS) entry which is preliminary data.</text>
</comment>
<keyword evidence="2" id="KW-1185">Reference proteome</keyword>
<dbReference type="SUPFAM" id="SSF56112">
    <property type="entry name" value="Protein kinase-like (PK-like)"/>
    <property type="match status" value="1"/>
</dbReference>
<dbReference type="Proteomes" id="UP000609346">
    <property type="component" value="Unassembled WGS sequence"/>
</dbReference>
<sequence>MNEWNIRPALAADGTIREDAIAQRIPLGGETGDTVVERLVLQELDIVVIRKTTANIALAAREAALYADVLQQLPAIYPRLLAYASSEEQDAASLVYEDVGVIDHSFDEQLAVELIGHMARWHAMPTADLPLGGERGPRPDYEELAAELIMTLGWSWWPAEGENVLGIDAALVKRVYDRAKQQPPVIKYVLSHGDLHAGSYGRSAAGNLVVANWVHVHRNSPYWDLYHMLDLPSGTVLQQIDDAAWERLLTAYWQQAGEGIIPAEQAAFLREYCLFAAVFSFWVLQELERQLAAEEVEGRREQLLQERGQAAASFQRCAERF</sequence>
<organism evidence="1 2">
    <name type="scientific">Paenibacillus terricola</name>
    <dbReference type="NCBI Taxonomy" id="2763503"/>
    <lineage>
        <taxon>Bacteria</taxon>
        <taxon>Bacillati</taxon>
        <taxon>Bacillota</taxon>
        <taxon>Bacilli</taxon>
        <taxon>Bacillales</taxon>
        <taxon>Paenibacillaceae</taxon>
        <taxon>Paenibacillus</taxon>
    </lineage>
</organism>
<protein>
    <recommendedName>
        <fullName evidence="3">Aminoglycoside phosphotransferase domain-containing protein</fullName>
    </recommendedName>
</protein>
<dbReference type="RefSeq" id="WP_191204897.1">
    <property type="nucleotide sequence ID" value="NZ_JACXZA010000004.1"/>
</dbReference>
<accession>A0ABR8MXC8</accession>
<gene>
    <name evidence="1" type="ORF">H8B09_17725</name>
</gene>
<evidence type="ECO:0000313" key="2">
    <source>
        <dbReference type="Proteomes" id="UP000609346"/>
    </source>
</evidence>
<evidence type="ECO:0008006" key="3">
    <source>
        <dbReference type="Google" id="ProtNLM"/>
    </source>
</evidence>
<reference evidence="1 2" key="1">
    <citation type="submission" date="2020-09" db="EMBL/GenBank/DDBJ databases">
        <title>Paenibacillus sp. strain PR3 16S rRNA gene Genome sequencing and assembly.</title>
        <authorList>
            <person name="Kim J."/>
        </authorList>
    </citation>
    <scope>NUCLEOTIDE SEQUENCE [LARGE SCALE GENOMIC DNA]</scope>
    <source>
        <strain evidence="1 2">PR3</strain>
    </source>
</reference>
<dbReference type="InterPro" id="IPR011009">
    <property type="entry name" value="Kinase-like_dom_sf"/>
</dbReference>
<evidence type="ECO:0000313" key="1">
    <source>
        <dbReference type="EMBL" id="MBD3920608.1"/>
    </source>
</evidence>
<dbReference type="EMBL" id="JACXZA010000004">
    <property type="protein sequence ID" value="MBD3920608.1"/>
    <property type="molecule type" value="Genomic_DNA"/>
</dbReference>
<proteinExistence type="predicted"/>